<dbReference type="AlphaFoldDB" id="A0A382E8P0"/>
<protein>
    <recommendedName>
        <fullName evidence="2">Threonine synthase N-terminal domain-containing protein</fullName>
    </recommendedName>
</protein>
<dbReference type="PANTHER" id="PTHR42690">
    <property type="entry name" value="THREONINE SYNTHASE FAMILY MEMBER"/>
    <property type="match status" value="1"/>
</dbReference>
<dbReference type="Gene3D" id="3.40.50.1100">
    <property type="match status" value="2"/>
</dbReference>
<gene>
    <name evidence="1" type="ORF">METZ01_LOCUS199071</name>
</gene>
<evidence type="ECO:0008006" key="2">
    <source>
        <dbReference type="Google" id="ProtNLM"/>
    </source>
</evidence>
<organism evidence="1">
    <name type="scientific">marine metagenome</name>
    <dbReference type="NCBI Taxonomy" id="408172"/>
    <lineage>
        <taxon>unclassified sequences</taxon>
        <taxon>metagenomes</taxon>
        <taxon>ecological metagenomes</taxon>
    </lineage>
</organism>
<sequence>MPVKRLIVATNTNDILAQSLTTGRHKLETVKPTITPSMDIQVASNFERLLFEIYDRDGTEISRHMEALSSDGGYTIDTKRLERTRSLFTGVAIDETQTRNEMKRVHAETGLLIDPHTAVGVAAGRAHLATNDGPVISLATADPAKFPDSVESATGQRPKPPERLAEALASSERYEVLEGDLKGLQAYIRARSCVGI</sequence>
<name>A0A382E8P0_9ZZZZ</name>
<dbReference type="EMBL" id="UINC01042925">
    <property type="protein sequence ID" value="SVB46217.1"/>
    <property type="molecule type" value="Genomic_DNA"/>
</dbReference>
<dbReference type="PANTHER" id="PTHR42690:SF1">
    <property type="entry name" value="THREONINE SYNTHASE-LIKE 2"/>
    <property type="match status" value="1"/>
</dbReference>
<dbReference type="InterPro" id="IPR036052">
    <property type="entry name" value="TrpB-like_PALP_sf"/>
</dbReference>
<reference evidence="1" key="1">
    <citation type="submission" date="2018-05" db="EMBL/GenBank/DDBJ databases">
        <authorList>
            <person name="Lanie J.A."/>
            <person name="Ng W.-L."/>
            <person name="Kazmierczak K.M."/>
            <person name="Andrzejewski T.M."/>
            <person name="Davidsen T.M."/>
            <person name="Wayne K.J."/>
            <person name="Tettelin H."/>
            <person name="Glass J.I."/>
            <person name="Rusch D."/>
            <person name="Podicherti R."/>
            <person name="Tsui H.-C.T."/>
            <person name="Winkler M.E."/>
        </authorList>
    </citation>
    <scope>NUCLEOTIDE SEQUENCE</scope>
</reference>
<accession>A0A382E8P0</accession>
<dbReference type="InterPro" id="IPR051166">
    <property type="entry name" value="Threonine_Synthase"/>
</dbReference>
<evidence type="ECO:0000313" key="1">
    <source>
        <dbReference type="EMBL" id="SVB46217.1"/>
    </source>
</evidence>
<proteinExistence type="predicted"/>
<dbReference type="Pfam" id="PF24857">
    <property type="entry name" value="THR4_C"/>
    <property type="match status" value="1"/>
</dbReference>
<dbReference type="SUPFAM" id="SSF53686">
    <property type="entry name" value="Tryptophan synthase beta subunit-like PLP-dependent enzymes"/>
    <property type="match status" value="1"/>
</dbReference>